<proteinExistence type="predicted"/>
<keyword evidence="3" id="KW-1185">Reference proteome</keyword>
<evidence type="ECO:0000256" key="1">
    <source>
        <dbReference type="SAM" id="SignalP"/>
    </source>
</evidence>
<gene>
    <name evidence="2" type="ORF">CBYS24578_00013012</name>
</gene>
<sequence>MHFTKAIFSIFTFSALAAGQLYERELAGEDPAMIVRELREDYLFARDYFMETRDLLARAPSLGVCKSAGKSHPKNLSCMSSQEYCGTCKSGQKAGEACFCKDDFKRDQNKLPPLKKMVGKELKNGKKA</sequence>
<keyword evidence="1" id="KW-0732">Signal</keyword>
<organism evidence="2 3">
    <name type="scientific">Clonostachys byssicola</name>
    <dbReference type="NCBI Taxonomy" id="160290"/>
    <lineage>
        <taxon>Eukaryota</taxon>
        <taxon>Fungi</taxon>
        <taxon>Dikarya</taxon>
        <taxon>Ascomycota</taxon>
        <taxon>Pezizomycotina</taxon>
        <taxon>Sordariomycetes</taxon>
        <taxon>Hypocreomycetidae</taxon>
        <taxon>Hypocreales</taxon>
        <taxon>Bionectriaceae</taxon>
        <taxon>Clonostachys</taxon>
    </lineage>
</organism>
<dbReference type="Proteomes" id="UP000754883">
    <property type="component" value="Unassembled WGS sequence"/>
</dbReference>
<comment type="caution">
    <text evidence="2">The sequence shown here is derived from an EMBL/GenBank/DDBJ whole genome shotgun (WGS) entry which is preliminary data.</text>
</comment>
<evidence type="ECO:0000313" key="3">
    <source>
        <dbReference type="Proteomes" id="UP000754883"/>
    </source>
</evidence>
<evidence type="ECO:0000313" key="2">
    <source>
        <dbReference type="EMBL" id="CAG9975552.1"/>
    </source>
</evidence>
<feature type="chain" id="PRO_5040261963" evidence="1">
    <location>
        <begin position="20"/>
        <end position="128"/>
    </location>
</feature>
<reference evidence="3" key="1">
    <citation type="submission" date="2019-06" db="EMBL/GenBank/DDBJ databases">
        <authorList>
            <person name="Broberg M."/>
        </authorList>
    </citation>
    <scope>NUCLEOTIDE SEQUENCE [LARGE SCALE GENOMIC DNA]</scope>
</reference>
<dbReference type="AlphaFoldDB" id="A0A9N9U314"/>
<dbReference type="EMBL" id="CABFNO020001268">
    <property type="protein sequence ID" value="CAG9975552.1"/>
    <property type="molecule type" value="Genomic_DNA"/>
</dbReference>
<feature type="signal peptide" evidence="1">
    <location>
        <begin position="1"/>
        <end position="19"/>
    </location>
</feature>
<reference evidence="2 3" key="2">
    <citation type="submission" date="2021-10" db="EMBL/GenBank/DDBJ databases">
        <authorList>
            <person name="Piombo E."/>
        </authorList>
    </citation>
    <scope>NUCLEOTIDE SEQUENCE [LARGE SCALE GENOMIC DNA]</scope>
</reference>
<protein>
    <submittedName>
        <fullName evidence="2">Uncharacterized protein</fullName>
    </submittedName>
</protein>
<accession>A0A9N9U314</accession>
<name>A0A9N9U314_9HYPO</name>
<dbReference type="OrthoDB" id="5120671at2759"/>